<sequence length="520" mass="55160">MIDVVIVGSGHNALVAACYLAEAGWSVEVLERDTVFGGAVSTVERFPGHRVDRGSSAHIMIRHTGILDELDLDAHGLRYVDCDPWAFAPAGADGAPPIVFHRDLDRTCESIRAACGTSDAENYRSFTADWAPRSARVMRAFGGPPTGPKLLRSFWGLDVGPSPSELSRQFLTSGNALLDATFRSERLKAALAWFGAQSGPPMSEPGTAPMVGFAALMHTLPPGRAVGGSGALTEALASKLQADGGTIVGGDAVVALRHARDGWHAETANGRSVHARRVVAGCHISTTLDLLERGGHDPTVLDSWRRRIRVGPGIGMVVRLATNALPRYSGADSVAESTSGLQLLVADRSQLHLAHGATLAGELPHRPAVLAMSFSGIDPSVCPPGQHQVSLWSQWHPYAPSGGRNWDDLAEGEADRIVAEVDAVAPGFAASVLDRHVQTPKDLEREMGLLGGNIMHLDMSLDQMMMWRPIPELSGHRVPGSKGLYLTGASTHPGGGVSGASGRTAARLALSDARLPWRRR</sequence>
<dbReference type="AlphaFoldDB" id="A0A934NUH2"/>
<organism evidence="1 2">
    <name type="scientific">Antrihabitans stalagmiti</name>
    <dbReference type="NCBI Taxonomy" id="2799499"/>
    <lineage>
        <taxon>Bacteria</taxon>
        <taxon>Bacillati</taxon>
        <taxon>Actinomycetota</taxon>
        <taxon>Actinomycetes</taxon>
        <taxon>Mycobacteriales</taxon>
        <taxon>Nocardiaceae</taxon>
        <taxon>Antrihabitans</taxon>
    </lineage>
</organism>
<name>A0A934NUH2_9NOCA</name>
<comment type="caution">
    <text evidence="1">The sequence shown here is derived from an EMBL/GenBank/DDBJ whole genome shotgun (WGS) entry which is preliminary data.</text>
</comment>
<dbReference type="PANTHER" id="PTHR10668:SF103">
    <property type="entry name" value="PYRIDINE NUCLEOTIDE-DISULFIDE OXIDOREDUCTASE DOMAIN-CONTAINING PROTEIN 2"/>
    <property type="match status" value="1"/>
</dbReference>
<proteinExistence type="predicted"/>
<evidence type="ECO:0000313" key="1">
    <source>
        <dbReference type="EMBL" id="MBJ8341741.1"/>
    </source>
</evidence>
<gene>
    <name evidence="1" type="ORF">JGU71_22910</name>
</gene>
<dbReference type="Pfam" id="PF13450">
    <property type="entry name" value="NAD_binding_8"/>
    <property type="match status" value="1"/>
</dbReference>
<dbReference type="Proteomes" id="UP000655868">
    <property type="component" value="Unassembled WGS sequence"/>
</dbReference>
<dbReference type="Gene3D" id="3.90.660.50">
    <property type="match status" value="1"/>
</dbReference>
<accession>A0A934NUH2</accession>
<dbReference type="PANTHER" id="PTHR10668">
    <property type="entry name" value="PHYTOENE DEHYDROGENASE"/>
    <property type="match status" value="1"/>
</dbReference>
<dbReference type="GO" id="GO:0005829">
    <property type="term" value="C:cytosol"/>
    <property type="evidence" value="ECO:0007669"/>
    <property type="project" value="TreeGrafter"/>
</dbReference>
<dbReference type="InterPro" id="IPR036188">
    <property type="entry name" value="FAD/NAD-bd_sf"/>
</dbReference>
<reference evidence="1" key="1">
    <citation type="submission" date="2020-12" db="EMBL/GenBank/DDBJ databases">
        <title>Antrihabitans popcorni sp. nov. and Antrihabitans auranticaus sp. nov., isolated from a larva cave.</title>
        <authorList>
            <person name="Lee S.D."/>
            <person name="Kim I.S."/>
        </authorList>
    </citation>
    <scope>NUCLEOTIDE SEQUENCE</scope>
    <source>
        <strain evidence="1">YC3-6</strain>
    </source>
</reference>
<protein>
    <submittedName>
        <fullName evidence="1">NAD(P)/FAD-dependent oxidoreductase</fullName>
    </submittedName>
</protein>
<keyword evidence="2" id="KW-1185">Reference proteome</keyword>
<dbReference type="SUPFAM" id="SSF51905">
    <property type="entry name" value="FAD/NAD(P)-binding domain"/>
    <property type="match status" value="1"/>
</dbReference>
<dbReference type="EMBL" id="JAEMNV010000008">
    <property type="protein sequence ID" value="MBJ8341741.1"/>
    <property type="molecule type" value="Genomic_DNA"/>
</dbReference>
<dbReference type="RefSeq" id="WP_199706813.1">
    <property type="nucleotide sequence ID" value="NZ_JAEMNV010000008.1"/>
</dbReference>
<evidence type="ECO:0000313" key="2">
    <source>
        <dbReference type="Proteomes" id="UP000655868"/>
    </source>
</evidence>
<dbReference type="Gene3D" id="3.50.50.60">
    <property type="entry name" value="FAD/NAD(P)-binding domain"/>
    <property type="match status" value="2"/>
</dbReference>